<keyword evidence="1" id="KW-0732">Signal</keyword>
<keyword evidence="3" id="KW-1185">Reference proteome</keyword>
<proteinExistence type="predicted"/>
<protein>
    <submittedName>
        <fullName evidence="2">Uncharacterized protein</fullName>
    </submittedName>
</protein>
<dbReference type="STRING" id="1294263.JCM21531_4050"/>
<sequence>MKRKKNLAMLLSFCIGAALFMSTAFADVISKTGYDQFKDAIKKTVENLSEGYDSFTTEVALSIKDNDKVLMTNSAVAKYDMVNSRMEDISTTEFAGIKNESNYTYRDNWMSIYHGYNDKDTYYVNEYEKEMKDAVTIRNFFEDEDAQYIERIFDALIGNLKEYVVVGENSDGSKEFSGKLSDAQIPALVNAVTAYVAKQTVFDSHMERSEIGVPNLKSDIFVKEIRGRANVNGDGIIENLFGELIISGSEEGGTKHDLKVELVFKVYNINSTTVEKPDLTGKNVEKSIVRNGPNTNNIEKYFGKWKNDVVLEEGDRFIKIGERIIEITGFDGTYVYGTYTEVYKEEYADYSRGSNSYSLKLDLSKYQLEATDASGNVIQGYMYLEMGRVECHITSEKPGESVVLYNSTFNKVFEE</sequence>
<evidence type="ECO:0000313" key="3">
    <source>
        <dbReference type="Proteomes" id="UP000019109"/>
    </source>
</evidence>
<evidence type="ECO:0000256" key="1">
    <source>
        <dbReference type="SAM" id="SignalP"/>
    </source>
</evidence>
<dbReference type="Proteomes" id="UP000019109">
    <property type="component" value="Unassembled WGS sequence"/>
</dbReference>
<feature type="chain" id="PRO_5004850022" evidence="1">
    <location>
        <begin position="27"/>
        <end position="415"/>
    </location>
</feature>
<feature type="signal peptide" evidence="1">
    <location>
        <begin position="1"/>
        <end position="26"/>
    </location>
</feature>
<name>W4VB94_9FIRM</name>
<evidence type="ECO:0000313" key="2">
    <source>
        <dbReference type="EMBL" id="GAE90436.1"/>
    </source>
</evidence>
<reference evidence="2" key="1">
    <citation type="journal article" date="2014" name="Genome Announc.">
        <title>Draft Genome Sequence of Clostridium straminisolvens Strain JCM 21531T, Isolated from a Cellulose-Degrading Bacterial Community.</title>
        <authorList>
            <person name="Yuki M."/>
            <person name="Oshima K."/>
            <person name="Suda W."/>
            <person name="Sakamoto M."/>
            <person name="Kitamura K."/>
            <person name="Iida T."/>
            <person name="Hattori M."/>
            <person name="Ohkuma M."/>
        </authorList>
    </citation>
    <scope>NUCLEOTIDE SEQUENCE [LARGE SCALE GENOMIC DNA]</scope>
    <source>
        <strain evidence="2">JCM 21531</strain>
    </source>
</reference>
<gene>
    <name evidence="2" type="ORF">JCM21531_4050</name>
</gene>
<comment type="caution">
    <text evidence="2">The sequence shown here is derived from an EMBL/GenBank/DDBJ whole genome shotgun (WGS) entry which is preliminary data.</text>
</comment>
<dbReference type="RefSeq" id="WP_038291024.1">
    <property type="nucleotide sequence ID" value="NZ_BAVR01000071.1"/>
</dbReference>
<organism evidence="2 3">
    <name type="scientific">Acetivibrio straminisolvens JCM 21531</name>
    <dbReference type="NCBI Taxonomy" id="1294263"/>
    <lineage>
        <taxon>Bacteria</taxon>
        <taxon>Bacillati</taxon>
        <taxon>Bacillota</taxon>
        <taxon>Clostridia</taxon>
        <taxon>Eubacteriales</taxon>
        <taxon>Oscillospiraceae</taxon>
        <taxon>Acetivibrio</taxon>
    </lineage>
</organism>
<accession>W4VB94</accession>
<dbReference type="OrthoDB" id="2518519at2"/>
<dbReference type="EMBL" id="BAVR01000071">
    <property type="protein sequence ID" value="GAE90436.1"/>
    <property type="molecule type" value="Genomic_DNA"/>
</dbReference>
<dbReference type="AlphaFoldDB" id="W4VB94"/>